<dbReference type="Pfam" id="PF23571">
    <property type="entry name" value="GH3_M"/>
    <property type="match status" value="1"/>
</dbReference>
<sequence length="506" mass="58757">MLKSIINNVLKWNLQARMEELDFFREFPEKTQRKILHELIDQARYTEYGVKYNFPKIESYEDFRRYVPVVQYETIEPYIARIKKGEHNVMWPGEISYFAKSSGTTNDRSKYIPVSPHALEECHFKAGRDMLGIYFSLFPESKLFHGLSLRIGGSTQFINEANGSYSGDLSAILIKNFPAWVQWRSTPSQDIALISNWEEKIEKIIDITIHEDVTSMAGVPSWLYVMAQRIMAKTGAKHLHEIWPNMELYIHGGVSFTPYRHAFKRLFPGDRVHYLETYNASEGFFGIQDLKEPGSMLLMLDYGIFYELIPVDRLNDEREKHIIPVWEAEPGVNYALVISTNAGLWRYMPGDTVIFTNTKPLRFYISGRTKHFINAFGEELMIENAERAIEAACVATNAEVRDFTAGPYYFGENSSGAHEWIIEFSKEPDNFEKFCTILDTTLREVNSDYDAKRFKDMTLKFPIIHRAPQHLFYNWLKSKNKLGGQNKVPKLKNDRSILDELLPLIK</sequence>
<dbReference type="Pfam" id="PF23572">
    <property type="entry name" value="GH3_C"/>
    <property type="match status" value="1"/>
</dbReference>
<dbReference type="EMBL" id="BHZE01000003">
    <property type="protein sequence ID" value="GCD77062.1"/>
    <property type="molecule type" value="Genomic_DNA"/>
</dbReference>
<evidence type="ECO:0008006" key="5">
    <source>
        <dbReference type="Google" id="ProtNLM"/>
    </source>
</evidence>
<proteinExistence type="predicted"/>
<protein>
    <recommendedName>
        <fullName evidence="5">Auxin-regulated protein</fullName>
    </recommendedName>
</protein>
<dbReference type="InterPro" id="IPR055378">
    <property type="entry name" value="GH3_C"/>
</dbReference>
<dbReference type="PANTHER" id="PTHR31901">
    <property type="entry name" value="GH3 DOMAIN-CONTAINING PROTEIN"/>
    <property type="match status" value="1"/>
</dbReference>
<gene>
    <name evidence="3" type="ORF">JCM31826_05440</name>
</gene>
<accession>A0A401XJ64</accession>
<dbReference type="GO" id="GO:0005737">
    <property type="term" value="C:cytoplasm"/>
    <property type="evidence" value="ECO:0007669"/>
    <property type="project" value="TreeGrafter"/>
</dbReference>
<dbReference type="PANTHER" id="PTHR31901:SF9">
    <property type="entry name" value="GH3 DOMAIN-CONTAINING PROTEIN"/>
    <property type="match status" value="1"/>
</dbReference>
<evidence type="ECO:0000259" key="1">
    <source>
        <dbReference type="Pfam" id="PF23571"/>
    </source>
</evidence>
<feature type="domain" description="GH3 middle" evidence="1">
    <location>
        <begin position="298"/>
        <end position="364"/>
    </location>
</feature>
<dbReference type="GO" id="GO:0016881">
    <property type="term" value="F:acid-amino acid ligase activity"/>
    <property type="evidence" value="ECO:0007669"/>
    <property type="project" value="TreeGrafter"/>
</dbReference>
<dbReference type="RefSeq" id="WP_124397115.1">
    <property type="nucleotide sequence ID" value="NZ_BHZE01000003.1"/>
</dbReference>
<dbReference type="InterPro" id="IPR004993">
    <property type="entry name" value="GH3"/>
</dbReference>
<evidence type="ECO:0000259" key="2">
    <source>
        <dbReference type="Pfam" id="PF23572"/>
    </source>
</evidence>
<feature type="domain" description="GH3 C-terminal" evidence="2">
    <location>
        <begin position="383"/>
        <end position="495"/>
    </location>
</feature>
<evidence type="ECO:0000313" key="3">
    <source>
        <dbReference type="EMBL" id="GCD77062.1"/>
    </source>
</evidence>
<organism evidence="3 4">
    <name type="scientific">Thermaurantimonas aggregans</name>
    <dbReference type="NCBI Taxonomy" id="2173829"/>
    <lineage>
        <taxon>Bacteria</taxon>
        <taxon>Pseudomonadati</taxon>
        <taxon>Bacteroidota</taxon>
        <taxon>Flavobacteriia</taxon>
        <taxon>Flavobacteriales</taxon>
        <taxon>Schleiferiaceae</taxon>
        <taxon>Thermaurantimonas</taxon>
    </lineage>
</organism>
<dbReference type="Pfam" id="PF03321">
    <property type="entry name" value="GH3"/>
    <property type="match status" value="1"/>
</dbReference>
<comment type="caution">
    <text evidence="3">The sequence shown here is derived from an EMBL/GenBank/DDBJ whole genome shotgun (WGS) entry which is preliminary data.</text>
</comment>
<dbReference type="Proteomes" id="UP000286715">
    <property type="component" value="Unassembled WGS sequence"/>
</dbReference>
<name>A0A401XJ64_9FLAO</name>
<keyword evidence="4" id="KW-1185">Reference proteome</keyword>
<dbReference type="OrthoDB" id="5678283at2"/>
<dbReference type="AlphaFoldDB" id="A0A401XJ64"/>
<reference evidence="3 4" key="1">
    <citation type="submission" date="2018-11" db="EMBL/GenBank/DDBJ databases">
        <title>Schleiferia aggregans sp. nov., a moderately thermophilic heterotrophic bacterium isolated from microbial mats at a terrestrial hot spring.</title>
        <authorList>
            <person name="Iino T."/>
            <person name="Ohkuma M."/>
            <person name="Haruta S."/>
        </authorList>
    </citation>
    <scope>NUCLEOTIDE SEQUENCE [LARGE SCALE GENOMIC DNA]</scope>
    <source>
        <strain evidence="3 4">LA</strain>
    </source>
</reference>
<evidence type="ECO:0000313" key="4">
    <source>
        <dbReference type="Proteomes" id="UP000286715"/>
    </source>
</evidence>
<dbReference type="InterPro" id="IPR055377">
    <property type="entry name" value="GH3_M"/>
</dbReference>